<dbReference type="RefSeq" id="WP_132090063.1">
    <property type="nucleotide sequence ID" value="NZ_JANKAQ010000004.1"/>
</dbReference>
<organism evidence="7 8">
    <name type="scientific">Frisingicoccus caecimuris</name>
    <dbReference type="NCBI Taxonomy" id="1796636"/>
    <lineage>
        <taxon>Bacteria</taxon>
        <taxon>Bacillati</taxon>
        <taxon>Bacillota</taxon>
        <taxon>Clostridia</taxon>
        <taxon>Lachnospirales</taxon>
        <taxon>Lachnospiraceae</taxon>
        <taxon>Frisingicoccus</taxon>
    </lineage>
</organism>
<reference evidence="7 8" key="1">
    <citation type="submission" date="2019-03" db="EMBL/GenBank/DDBJ databases">
        <title>Genomic Encyclopedia of Type Strains, Phase IV (KMG-IV): sequencing the most valuable type-strain genomes for metagenomic binning, comparative biology and taxonomic classification.</title>
        <authorList>
            <person name="Goeker M."/>
        </authorList>
    </citation>
    <scope>NUCLEOTIDE SEQUENCE [LARGE SCALE GENOMIC DNA]</scope>
    <source>
        <strain evidence="7 8">DSM 28559</strain>
    </source>
</reference>
<dbReference type="SMART" id="SM00072">
    <property type="entry name" value="GuKc"/>
    <property type="match status" value="1"/>
</dbReference>
<dbReference type="InterPro" id="IPR027417">
    <property type="entry name" value="P-loop_NTPase"/>
</dbReference>
<dbReference type="EMBL" id="SLXA01000004">
    <property type="protein sequence ID" value="TCO84965.1"/>
    <property type="molecule type" value="Genomic_DNA"/>
</dbReference>
<evidence type="ECO:0000256" key="3">
    <source>
        <dbReference type="ARBA" id="ARBA00022679"/>
    </source>
</evidence>
<comment type="catalytic activity">
    <reaction evidence="5">
        <text>GMP + ATP = GDP + ADP</text>
        <dbReference type="Rhea" id="RHEA:20780"/>
        <dbReference type="ChEBI" id="CHEBI:30616"/>
        <dbReference type="ChEBI" id="CHEBI:58115"/>
        <dbReference type="ChEBI" id="CHEBI:58189"/>
        <dbReference type="ChEBI" id="CHEBI:456216"/>
        <dbReference type="EC" id="2.7.4.8"/>
    </reaction>
</comment>
<dbReference type="InterPro" id="IPR008145">
    <property type="entry name" value="GK/Ca_channel_bsu"/>
</dbReference>
<dbReference type="OrthoDB" id="1033810at2"/>
<dbReference type="AlphaFoldDB" id="A0A4R2LG05"/>
<keyword evidence="4 7" id="KW-0418">Kinase</keyword>
<evidence type="ECO:0000313" key="7">
    <source>
        <dbReference type="EMBL" id="TCO84965.1"/>
    </source>
</evidence>
<dbReference type="InterPro" id="IPR008144">
    <property type="entry name" value="Guanylate_kin-like_dom"/>
</dbReference>
<dbReference type="Gene3D" id="3.40.50.300">
    <property type="entry name" value="P-loop containing nucleotide triphosphate hydrolases"/>
    <property type="match status" value="1"/>
</dbReference>
<evidence type="ECO:0000259" key="6">
    <source>
        <dbReference type="PROSITE" id="PS50052"/>
    </source>
</evidence>
<evidence type="ECO:0000256" key="4">
    <source>
        <dbReference type="ARBA" id="ARBA00022777"/>
    </source>
</evidence>
<proteinExistence type="inferred from homology"/>
<dbReference type="SUPFAM" id="SSF52540">
    <property type="entry name" value="P-loop containing nucleoside triphosphate hydrolases"/>
    <property type="match status" value="1"/>
</dbReference>
<sequence length="201" mass="23711">MSKLFCIMGKSASGKDTIFKRLVQDEALNLKTVVSYTTRPMREGEKEGVEYHFVSPQTLETFRNEGRVIECRDYHTVHGLWNYFMVDDGQIDFSGPRDLIIIGTLESYQKIRNFFGKEHVRPIYIYVEDGLRLSRALEREKQQAVPGYAEMCRRFLADMEDFSGERLKQCEIEHRYENVDMEICLKEIRKDILKFRDNEVS</sequence>
<evidence type="ECO:0000256" key="5">
    <source>
        <dbReference type="ARBA" id="ARBA00048594"/>
    </source>
</evidence>
<evidence type="ECO:0000256" key="1">
    <source>
        <dbReference type="ARBA" id="ARBA00003531"/>
    </source>
</evidence>
<dbReference type="GO" id="GO:0005829">
    <property type="term" value="C:cytosol"/>
    <property type="evidence" value="ECO:0007669"/>
    <property type="project" value="TreeGrafter"/>
</dbReference>
<dbReference type="InterPro" id="IPR020590">
    <property type="entry name" value="Guanylate_kinase_CS"/>
</dbReference>
<comment type="function">
    <text evidence="1">Essential for recycling GMP and indirectly, cGMP.</text>
</comment>
<dbReference type="PROSITE" id="PS50052">
    <property type="entry name" value="GUANYLATE_KINASE_2"/>
    <property type="match status" value="1"/>
</dbReference>
<dbReference type="Proteomes" id="UP000295711">
    <property type="component" value="Unassembled WGS sequence"/>
</dbReference>
<dbReference type="Pfam" id="PF00625">
    <property type="entry name" value="Guanylate_kin"/>
    <property type="match status" value="1"/>
</dbReference>
<name>A0A4R2LG05_9FIRM</name>
<gene>
    <name evidence="7" type="ORF">EV212_10413</name>
</gene>
<evidence type="ECO:0000256" key="2">
    <source>
        <dbReference type="ARBA" id="ARBA00005790"/>
    </source>
</evidence>
<protein>
    <submittedName>
        <fullName evidence="7">Guanylate kinase</fullName>
    </submittedName>
</protein>
<dbReference type="PANTHER" id="PTHR23117:SF13">
    <property type="entry name" value="GUANYLATE KINASE"/>
    <property type="match status" value="1"/>
</dbReference>
<keyword evidence="3" id="KW-0808">Transferase</keyword>
<keyword evidence="8" id="KW-1185">Reference proteome</keyword>
<accession>A0A4R2LG05</accession>
<evidence type="ECO:0000313" key="8">
    <source>
        <dbReference type="Proteomes" id="UP000295711"/>
    </source>
</evidence>
<dbReference type="GO" id="GO:0004385">
    <property type="term" value="F:GMP kinase activity"/>
    <property type="evidence" value="ECO:0007669"/>
    <property type="project" value="UniProtKB-EC"/>
</dbReference>
<comment type="caution">
    <text evidence="7">The sequence shown here is derived from an EMBL/GenBank/DDBJ whole genome shotgun (WGS) entry which is preliminary data.</text>
</comment>
<dbReference type="PROSITE" id="PS00856">
    <property type="entry name" value="GUANYLATE_KINASE_1"/>
    <property type="match status" value="1"/>
</dbReference>
<comment type="similarity">
    <text evidence="2">Belongs to the guanylate kinase family.</text>
</comment>
<feature type="domain" description="Guanylate kinase-like" evidence="6">
    <location>
        <begin position="2"/>
        <end position="193"/>
    </location>
</feature>
<dbReference type="PANTHER" id="PTHR23117">
    <property type="entry name" value="GUANYLATE KINASE-RELATED"/>
    <property type="match status" value="1"/>
</dbReference>